<evidence type="ECO:0000313" key="2">
    <source>
        <dbReference type="EMBL" id="VYS75805.1"/>
    </source>
</evidence>
<feature type="compositionally biased region" description="Basic and acidic residues" evidence="1">
    <location>
        <begin position="1"/>
        <end position="16"/>
    </location>
</feature>
<feature type="region of interest" description="Disordered" evidence="1">
    <location>
        <begin position="77"/>
        <end position="100"/>
    </location>
</feature>
<protein>
    <submittedName>
        <fullName evidence="2">Uncharacterized protein</fullName>
    </submittedName>
</protein>
<reference evidence="2" key="1">
    <citation type="submission" date="2019-11" db="EMBL/GenBank/DDBJ databases">
        <authorList>
            <person name="Feng L."/>
        </authorList>
    </citation>
    <scope>NUCLEOTIDE SEQUENCE</scope>
    <source>
        <strain evidence="2">AodontolyticusLFYP35</strain>
    </source>
</reference>
<proteinExistence type="predicted"/>
<evidence type="ECO:0000256" key="1">
    <source>
        <dbReference type="SAM" id="MobiDB-lite"/>
    </source>
</evidence>
<organism evidence="2">
    <name type="scientific">Schaalia odontolytica</name>
    <dbReference type="NCBI Taxonomy" id="1660"/>
    <lineage>
        <taxon>Bacteria</taxon>
        <taxon>Bacillati</taxon>
        <taxon>Actinomycetota</taxon>
        <taxon>Actinomycetes</taxon>
        <taxon>Actinomycetales</taxon>
        <taxon>Actinomycetaceae</taxon>
        <taxon>Schaalia</taxon>
    </lineage>
</organism>
<dbReference type="AlphaFoldDB" id="A0A6N2R726"/>
<dbReference type="EMBL" id="CACRSM010000002">
    <property type="protein sequence ID" value="VYS75805.1"/>
    <property type="molecule type" value="Genomic_DNA"/>
</dbReference>
<feature type="region of interest" description="Disordered" evidence="1">
    <location>
        <begin position="1"/>
        <end position="37"/>
    </location>
</feature>
<name>A0A6N2R726_9ACTO</name>
<accession>A0A6N2R726</accession>
<sequence length="100" mass="11058">MSDPFEATHSHSRESDLGSGDNSAGSEEHATRARKRRRVLFVNEVDERLISRGIPTSLEDRVSDQERQDALDKAHIVGEADQSNTARLAANVPPHSQARI</sequence>
<gene>
    <name evidence="2" type="ORF">AOLFYP35_00160</name>
</gene>